<reference evidence="5 8" key="2">
    <citation type="submission" date="2019-02" db="EMBL/GenBank/DDBJ databases">
        <title>Complete genome sequence of Desulfobacter hydrogenophilus AcRS1.</title>
        <authorList>
            <person name="Marietou A."/>
            <person name="Lund M.B."/>
            <person name="Marshall I.P.G."/>
            <person name="Schreiber L."/>
            <person name="Jorgensen B."/>
        </authorList>
    </citation>
    <scope>NUCLEOTIDE SEQUENCE [LARGE SCALE GENOMIC DNA]</scope>
    <source>
        <strain evidence="5 8">AcRS1</strain>
    </source>
</reference>
<feature type="domain" description="Outer membrane lipoprotein BamD-like" evidence="4">
    <location>
        <begin position="157"/>
        <end position="233"/>
    </location>
</feature>
<dbReference type="Gene3D" id="1.25.40.10">
    <property type="entry name" value="Tetratricopeptide repeat domain"/>
    <property type="match status" value="1"/>
</dbReference>
<evidence type="ECO:0000256" key="1">
    <source>
        <dbReference type="ARBA" id="ARBA00022729"/>
    </source>
</evidence>
<dbReference type="InterPro" id="IPR019734">
    <property type="entry name" value="TPR_rpt"/>
</dbReference>
<dbReference type="HAMAP" id="MF_02066">
    <property type="entry name" value="CpoB"/>
    <property type="match status" value="1"/>
</dbReference>
<dbReference type="GO" id="GO:0051301">
    <property type="term" value="P:cell division"/>
    <property type="evidence" value="ECO:0007669"/>
    <property type="project" value="InterPro"/>
</dbReference>
<keyword evidence="2" id="KW-0802">TPR repeat</keyword>
<feature type="repeat" description="TPR" evidence="2">
    <location>
        <begin position="158"/>
        <end position="191"/>
    </location>
</feature>
<protein>
    <submittedName>
        <fullName evidence="6">Tol-pal system protein YbgF</fullName>
    </submittedName>
</protein>
<dbReference type="NCBIfam" id="TIGR02795">
    <property type="entry name" value="tol_pal_ybgF"/>
    <property type="match status" value="1"/>
</dbReference>
<feature type="compositionally biased region" description="Basic and acidic residues" evidence="3">
    <location>
        <begin position="110"/>
        <end position="120"/>
    </location>
</feature>
<keyword evidence="8" id="KW-1185">Reference proteome</keyword>
<evidence type="ECO:0000313" key="5">
    <source>
        <dbReference type="EMBL" id="QBH13966.1"/>
    </source>
</evidence>
<dbReference type="SUPFAM" id="SSF48452">
    <property type="entry name" value="TPR-like"/>
    <property type="match status" value="1"/>
</dbReference>
<feature type="compositionally biased region" description="Pro residues" evidence="3">
    <location>
        <begin position="91"/>
        <end position="103"/>
    </location>
</feature>
<dbReference type="PROSITE" id="PS51257">
    <property type="entry name" value="PROKAR_LIPOPROTEIN"/>
    <property type="match status" value="1"/>
</dbReference>
<dbReference type="AlphaFoldDB" id="A0A328FG65"/>
<dbReference type="EMBL" id="QLNI01000003">
    <property type="protein sequence ID" value="RAM03621.1"/>
    <property type="molecule type" value="Genomic_DNA"/>
</dbReference>
<dbReference type="InterPro" id="IPR014162">
    <property type="entry name" value="CpoB_C"/>
</dbReference>
<reference evidence="6 7" key="1">
    <citation type="submission" date="2018-06" db="EMBL/GenBank/DDBJ databases">
        <title>Complete Genome Sequence of Desulfobacter hydrogenophilus (DSM3380).</title>
        <authorList>
            <person name="Marietou A."/>
            <person name="Schreiber L."/>
            <person name="Marshall I."/>
            <person name="Jorgensen B."/>
        </authorList>
    </citation>
    <scope>NUCLEOTIDE SEQUENCE [LARGE SCALE GENOMIC DNA]</scope>
    <source>
        <strain evidence="6 7">DSM 3380</strain>
    </source>
</reference>
<evidence type="ECO:0000256" key="3">
    <source>
        <dbReference type="SAM" id="MobiDB-lite"/>
    </source>
</evidence>
<evidence type="ECO:0000259" key="4">
    <source>
        <dbReference type="Pfam" id="PF13525"/>
    </source>
</evidence>
<dbReference type="EMBL" id="CP036313">
    <property type="protein sequence ID" value="QBH13966.1"/>
    <property type="molecule type" value="Genomic_DNA"/>
</dbReference>
<dbReference type="OrthoDB" id="9781271at2"/>
<proteinExistence type="inferred from homology"/>
<keyword evidence="1" id="KW-0732">Signal</keyword>
<dbReference type="Proteomes" id="UP000248798">
    <property type="component" value="Unassembled WGS sequence"/>
</dbReference>
<gene>
    <name evidence="6" type="primary">ygbF</name>
    <name evidence="5" type="synonym">ybgF</name>
    <name evidence="6" type="ORF">DO021_02410</name>
    <name evidence="5" type="ORF">EYB58_14140</name>
</gene>
<dbReference type="InterPro" id="IPR011990">
    <property type="entry name" value="TPR-like_helical_dom_sf"/>
</dbReference>
<sequence length="242" mass="26955">MMLASRQPISRIALLFLIPFLTVSCGSLKTYKLTTADQAQTTNVTVPDATSVPIDTSLGQDIRTSHLEEKITGIENRLALLEKKVGAQTQPSPPPKQAYPASPPNQDRPASPEKPGKLDPVKLYKKGRVLLLRERNIPMAQALFSDFVKKFPDHDLADNALYWLGECSYTTGDYEMAAKIFKTLIQTYPKGQKVPDALLKTGYSYMSLDNVNQANDYFKQVITRYPFSPAADKAQQKLSQTQ</sequence>
<name>A0A328FG65_9BACT</name>
<dbReference type="PROSITE" id="PS50005">
    <property type="entry name" value="TPR"/>
    <property type="match status" value="2"/>
</dbReference>
<evidence type="ECO:0000256" key="2">
    <source>
        <dbReference type="PROSITE-ProRule" id="PRU00339"/>
    </source>
</evidence>
<dbReference type="InterPro" id="IPR034706">
    <property type="entry name" value="CpoB"/>
</dbReference>
<feature type="region of interest" description="Disordered" evidence="3">
    <location>
        <begin position="86"/>
        <end position="120"/>
    </location>
</feature>
<dbReference type="Proteomes" id="UP000293902">
    <property type="component" value="Chromosome"/>
</dbReference>
<feature type="repeat" description="TPR" evidence="2">
    <location>
        <begin position="195"/>
        <end position="228"/>
    </location>
</feature>
<dbReference type="Pfam" id="PF13525">
    <property type="entry name" value="YfiO"/>
    <property type="match status" value="1"/>
</dbReference>
<dbReference type="InterPro" id="IPR039565">
    <property type="entry name" value="BamD-like"/>
</dbReference>
<evidence type="ECO:0000313" key="6">
    <source>
        <dbReference type="EMBL" id="RAM03621.1"/>
    </source>
</evidence>
<evidence type="ECO:0000313" key="8">
    <source>
        <dbReference type="Proteomes" id="UP000293902"/>
    </source>
</evidence>
<organism evidence="6 7">
    <name type="scientific">Desulfobacter hydrogenophilus</name>
    <dbReference type="NCBI Taxonomy" id="2291"/>
    <lineage>
        <taxon>Bacteria</taxon>
        <taxon>Pseudomonadati</taxon>
        <taxon>Thermodesulfobacteriota</taxon>
        <taxon>Desulfobacteria</taxon>
        <taxon>Desulfobacterales</taxon>
        <taxon>Desulfobacteraceae</taxon>
        <taxon>Desulfobacter</taxon>
    </lineage>
</organism>
<accession>A0A328FG65</accession>
<evidence type="ECO:0000313" key="7">
    <source>
        <dbReference type="Proteomes" id="UP000248798"/>
    </source>
</evidence>